<dbReference type="Proteomes" id="UP000634136">
    <property type="component" value="Unassembled WGS sequence"/>
</dbReference>
<dbReference type="EMBL" id="JAAIUW010000011">
    <property type="protein sequence ID" value="KAF7808475.1"/>
    <property type="molecule type" value="Genomic_DNA"/>
</dbReference>
<evidence type="ECO:0000313" key="3">
    <source>
        <dbReference type="Proteomes" id="UP000634136"/>
    </source>
</evidence>
<dbReference type="AlphaFoldDB" id="A0A834W3V6"/>
<accession>A0A834W3V6</accession>
<dbReference type="PANTHER" id="PTHR34222">
    <property type="entry name" value="GAG_PRE-INTEGRS DOMAIN-CONTAINING PROTEIN"/>
    <property type="match status" value="1"/>
</dbReference>
<organism evidence="2 3">
    <name type="scientific">Senna tora</name>
    <dbReference type="NCBI Taxonomy" id="362788"/>
    <lineage>
        <taxon>Eukaryota</taxon>
        <taxon>Viridiplantae</taxon>
        <taxon>Streptophyta</taxon>
        <taxon>Embryophyta</taxon>
        <taxon>Tracheophyta</taxon>
        <taxon>Spermatophyta</taxon>
        <taxon>Magnoliopsida</taxon>
        <taxon>eudicotyledons</taxon>
        <taxon>Gunneridae</taxon>
        <taxon>Pentapetalae</taxon>
        <taxon>rosids</taxon>
        <taxon>fabids</taxon>
        <taxon>Fabales</taxon>
        <taxon>Fabaceae</taxon>
        <taxon>Caesalpinioideae</taxon>
        <taxon>Cassia clade</taxon>
        <taxon>Senna</taxon>
    </lineage>
</organism>
<name>A0A834W3V6_9FABA</name>
<comment type="caution">
    <text evidence="2">The sequence shown here is derived from an EMBL/GenBank/DDBJ whole genome shotgun (WGS) entry which is preliminary data.</text>
</comment>
<protein>
    <submittedName>
        <fullName evidence="2">Retrovirus-related Pol polyprotein from transposon RE1</fullName>
    </submittedName>
</protein>
<sequence length="115" mass="12918">MKIALKAENKHGFVDGTSPQPQDQESDEFLQWSFVDSMRDKDESEDNTMQFLMRLNESYDAVVSNILMMDPAPSYNKAYAIVANIEAQMSVAGNNVQSSETSAMAIKVYRAAERK</sequence>
<evidence type="ECO:0000256" key="1">
    <source>
        <dbReference type="SAM" id="MobiDB-lite"/>
    </source>
</evidence>
<dbReference type="PANTHER" id="PTHR34222:SF99">
    <property type="entry name" value="PROTEIN, PUTATIVE-RELATED"/>
    <property type="match status" value="1"/>
</dbReference>
<proteinExistence type="predicted"/>
<reference evidence="2" key="1">
    <citation type="submission" date="2020-09" db="EMBL/GenBank/DDBJ databases">
        <title>Genome-Enabled Discovery of Anthraquinone Biosynthesis in Senna tora.</title>
        <authorList>
            <person name="Kang S.-H."/>
            <person name="Pandey R.P."/>
            <person name="Lee C.-M."/>
            <person name="Sim J.-S."/>
            <person name="Jeong J.-T."/>
            <person name="Choi B.-S."/>
            <person name="Jung M."/>
            <person name="Ginzburg D."/>
            <person name="Zhao K."/>
            <person name="Won S.Y."/>
            <person name="Oh T.-J."/>
            <person name="Yu Y."/>
            <person name="Kim N.-H."/>
            <person name="Lee O.R."/>
            <person name="Lee T.-H."/>
            <person name="Bashyal P."/>
            <person name="Kim T.-S."/>
            <person name="Lee W.-H."/>
            <person name="Kawkins C."/>
            <person name="Kim C.-K."/>
            <person name="Kim J.S."/>
            <person name="Ahn B.O."/>
            <person name="Rhee S.Y."/>
            <person name="Sohng J.K."/>
        </authorList>
    </citation>
    <scope>NUCLEOTIDE SEQUENCE</scope>
    <source>
        <tissue evidence="2">Leaf</tissue>
    </source>
</reference>
<keyword evidence="3" id="KW-1185">Reference proteome</keyword>
<feature type="region of interest" description="Disordered" evidence="1">
    <location>
        <begin position="1"/>
        <end position="26"/>
    </location>
</feature>
<gene>
    <name evidence="2" type="ORF">G2W53_035218</name>
</gene>
<evidence type="ECO:0000313" key="2">
    <source>
        <dbReference type="EMBL" id="KAF7808475.1"/>
    </source>
</evidence>
<dbReference type="OrthoDB" id="1737256at2759"/>
<feature type="compositionally biased region" description="Basic and acidic residues" evidence="1">
    <location>
        <begin position="1"/>
        <end position="13"/>
    </location>
</feature>